<sequence length="146" mass="17436">MVRSYQVYWIENEFADYFYGRERTFYNLFSQLESAKGSLHTIINTQVNYITKPIPFLPTKRMIEQGLSKKDSIKPKDNEMIVEESGCGAKIVITERCIKLDVWGTKDWESFFFEILRKSDQKLLAIDLKNERFGWLKPIKQRKYIY</sequence>
<accession>A0ABW5RVF0</accession>
<evidence type="ECO:0000313" key="2">
    <source>
        <dbReference type="Proteomes" id="UP001597506"/>
    </source>
</evidence>
<gene>
    <name evidence="1" type="primary">sirA</name>
    <name evidence="1" type="ORF">ACFSUL_18220</name>
</gene>
<name>A0ABW5RVF0_9BACI</name>
<dbReference type="RefSeq" id="WP_377937315.1">
    <property type="nucleotide sequence ID" value="NZ_JBHUMF010000031.1"/>
</dbReference>
<dbReference type="Proteomes" id="UP001597506">
    <property type="component" value="Unassembled WGS sequence"/>
</dbReference>
<dbReference type="Pfam" id="PF10747">
    <property type="entry name" value="SirA"/>
    <property type="match status" value="1"/>
</dbReference>
<protein>
    <submittedName>
        <fullName evidence="1">Sporulation inhibitor of replication protein SirA</fullName>
    </submittedName>
</protein>
<proteinExistence type="predicted"/>
<comment type="caution">
    <text evidence="1">The sequence shown here is derived from an EMBL/GenBank/DDBJ whole genome shotgun (WGS) entry which is preliminary data.</text>
</comment>
<reference evidence="2" key="1">
    <citation type="journal article" date="2019" name="Int. J. Syst. Evol. Microbiol.">
        <title>The Global Catalogue of Microorganisms (GCM) 10K type strain sequencing project: providing services to taxonomists for standard genome sequencing and annotation.</title>
        <authorList>
            <consortium name="The Broad Institute Genomics Platform"/>
            <consortium name="The Broad Institute Genome Sequencing Center for Infectious Disease"/>
            <person name="Wu L."/>
            <person name="Ma J."/>
        </authorList>
    </citation>
    <scope>NUCLEOTIDE SEQUENCE [LARGE SCALE GENOMIC DNA]</scope>
    <source>
        <strain evidence="2">KCTC 3913</strain>
    </source>
</reference>
<organism evidence="1 2">
    <name type="scientific">Bacillus seohaeanensis</name>
    <dbReference type="NCBI Taxonomy" id="284580"/>
    <lineage>
        <taxon>Bacteria</taxon>
        <taxon>Bacillati</taxon>
        <taxon>Bacillota</taxon>
        <taxon>Bacilli</taxon>
        <taxon>Bacillales</taxon>
        <taxon>Bacillaceae</taxon>
        <taxon>Bacillus</taxon>
    </lineage>
</organism>
<dbReference type="InterPro" id="IPR038449">
    <property type="entry name" value="SirA_sf"/>
</dbReference>
<dbReference type="Gene3D" id="3.30.310.250">
    <property type="entry name" value="Sporulation inhibitor of replication protein SirA"/>
    <property type="match status" value="1"/>
</dbReference>
<keyword evidence="2" id="KW-1185">Reference proteome</keyword>
<evidence type="ECO:0000313" key="1">
    <source>
        <dbReference type="EMBL" id="MFD2682678.1"/>
    </source>
</evidence>
<dbReference type="InterPro" id="IPR019683">
    <property type="entry name" value="SirA"/>
</dbReference>
<dbReference type="EMBL" id="JBHUMF010000031">
    <property type="protein sequence ID" value="MFD2682678.1"/>
    <property type="molecule type" value="Genomic_DNA"/>
</dbReference>